<protein>
    <submittedName>
        <fullName evidence="2">Uncharacterized protein</fullName>
    </submittedName>
</protein>
<evidence type="ECO:0000313" key="2">
    <source>
        <dbReference type="EMBL" id="EDN94116.1"/>
    </source>
</evidence>
<proteinExistence type="predicted"/>
<dbReference type="EMBL" id="CH476634">
    <property type="protein sequence ID" value="EDN94116.1"/>
    <property type="molecule type" value="Genomic_DNA"/>
</dbReference>
<name>A7EXC4_SCLS1</name>
<dbReference type="Proteomes" id="UP000001312">
    <property type="component" value="Unassembled WGS sequence"/>
</dbReference>
<dbReference type="KEGG" id="ssl:SS1G_09985"/>
<keyword evidence="1" id="KW-0472">Membrane</keyword>
<dbReference type="AlphaFoldDB" id="A7EXC4"/>
<evidence type="ECO:0000313" key="3">
    <source>
        <dbReference type="Proteomes" id="UP000001312"/>
    </source>
</evidence>
<evidence type="ECO:0000256" key="1">
    <source>
        <dbReference type="SAM" id="Phobius"/>
    </source>
</evidence>
<dbReference type="InParanoid" id="A7EXC4"/>
<gene>
    <name evidence="2" type="ORF">SS1G_09985</name>
</gene>
<accession>A7EXC4</accession>
<feature type="transmembrane region" description="Helical" evidence="1">
    <location>
        <begin position="12"/>
        <end position="35"/>
    </location>
</feature>
<dbReference type="RefSeq" id="XP_001589350.1">
    <property type="nucleotide sequence ID" value="XM_001589300.1"/>
</dbReference>
<keyword evidence="1" id="KW-0812">Transmembrane</keyword>
<reference evidence="3" key="1">
    <citation type="journal article" date="2011" name="PLoS Genet.">
        <title>Genomic analysis of the necrotrophic fungal pathogens Sclerotinia sclerotiorum and Botrytis cinerea.</title>
        <authorList>
            <person name="Amselem J."/>
            <person name="Cuomo C.A."/>
            <person name="van Kan J.A."/>
            <person name="Viaud M."/>
            <person name="Benito E.P."/>
            <person name="Couloux A."/>
            <person name="Coutinho P.M."/>
            <person name="de Vries R.P."/>
            <person name="Dyer P.S."/>
            <person name="Fillinger S."/>
            <person name="Fournier E."/>
            <person name="Gout L."/>
            <person name="Hahn M."/>
            <person name="Kohn L."/>
            <person name="Lapalu N."/>
            <person name="Plummer K.M."/>
            <person name="Pradier J.M."/>
            <person name="Quevillon E."/>
            <person name="Sharon A."/>
            <person name="Simon A."/>
            <person name="ten Have A."/>
            <person name="Tudzynski B."/>
            <person name="Tudzynski P."/>
            <person name="Wincker P."/>
            <person name="Andrew M."/>
            <person name="Anthouard V."/>
            <person name="Beever R.E."/>
            <person name="Beffa R."/>
            <person name="Benoit I."/>
            <person name="Bouzid O."/>
            <person name="Brault B."/>
            <person name="Chen Z."/>
            <person name="Choquer M."/>
            <person name="Collemare J."/>
            <person name="Cotton P."/>
            <person name="Danchin E.G."/>
            <person name="Da Silva C."/>
            <person name="Gautier A."/>
            <person name="Giraud C."/>
            <person name="Giraud T."/>
            <person name="Gonzalez C."/>
            <person name="Grossetete S."/>
            <person name="Guldener U."/>
            <person name="Henrissat B."/>
            <person name="Howlett B.J."/>
            <person name="Kodira C."/>
            <person name="Kretschmer M."/>
            <person name="Lappartient A."/>
            <person name="Leroch M."/>
            <person name="Levis C."/>
            <person name="Mauceli E."/>
            <person name="Neuveglise C."/>
            <person name="Oeser B."/>
            <person name="Pearson M."/>
            <person name="Poulain J."/>
            <person name="Poussereau N."/>
            <person name="Quesneville H."/>
            <person name="Rascle C."/>
            <person name="Schumacher J."/>
            <person name="Segurens B."/>
            <person name="Sexton A."/>
            <person name="Silva E."/>
            <person name="Sirven C."/>
            <person name="Soanes D.M."/>
            <person name="Talbot N.J."/>
            <person name="Templeton M."/>
            <person name="Yandava C."/>
            <person name="Yarden O."/>
            <person name="Zeng Q."/>
            <person name="Rollins J.A."/>
            <person name="Lebrun M.H."/>
            <person name="Dickman M."/>
        </authorList>
    </citation>
    <scope>NUCLEOTIDE SEQUENCE [LARGE SCALE GENOMIC DNA]</scope>
    <source>
        <strain evidence="3">ATCC 18683 / 1980 / Ss-1</strain>
    </source>
</reference>
<organism evidence="2 3">
    <name type="scientific">Sclerotinia sclerotiorum (strain ATCC 18683 / 1980 / Ss-1)</name>
    <name type="common">White mold</name>
    <name type="synonym">Whetzelinia sclerotiorum</name>
    <dbReference type="NCBI Taxonomy" id="665079"/>
    <lineage>
        <taxon>Eukaryota</taxon>
        <taxon>Fungi</taxon>
        <taxon>Dikarya</taxon>
        <taxon>Ascomycota</taxon>
        <taxon>Pezizomycotina</taxon>
        <taxon>Leotiomycetes</taxon>
        <taxon>Helotiales</taxon>
        <taxon>Sclerotiniaceae</taxon>
        <taxon>Sclerotinia</taxon>
    </lineage>
</organism>
<keyword evidence="3" id="KW-1185">Reference proteome</keyword>
<sequence>MALSRFLKRVGNGSWIVVGVVVGVVAGAVVGAAMFE</sequence>
<keyword evidence="1" id="KW-1133">Transmembrane helix</keyword>
<dbReference type="GeneID" id="5485299"/>